<dbReference type="SUPFAM" id="SSF53850">
    <property type="entry name" value="Periplasmic binding protein-like II"/>
    <property type="match status" value="1"/>
</dbReference>
<dbReference type="PANTHER" id="PTHR35936:SF25">
    <property type="entry name" value="ABC TRANSPORTER SUBSTRATE-BINDING PROTEIN"/>
    <property type="match status" value="1"/>
</dbReference>
<keyword evidence="4" id="KW-1185">Reference proteome</keyword>
<proteinExistence type="inferred from homology"/>
<feature type="signal peptide" evidence="2">
    <location>
        <begin position="1"/>
        <end position="22"/>
    </location>
</feature>
<gene>
    <name evidence="3" type="ORF">SAMN05216255_0317</name>
</gene>
<dbReference type="RefSeq" id="WP_089358578.1">
    <property type="nucleotide sequence ID" value="NZ_FZOG01000001.1"/>
</dbReference>
<evidence type="ECO:0000256" key="2">
    <source>
        <dbReference type="SAM" id="SignalP"/>
    </source>
</evidence>
<organism evidence="3 4">
    <name type="scientific">Pseudomonas segetis</name>
    <dbReference type="NCBI Taxonomy" id="298908"/>
    <lineage>
        <taxon>Bacteria</taxon>
        <taxon>Pseudomonadati</taxon>
        <taxon>Pseudomonadota</taxon>
        <taxon>Gammaproteobacteria</taxon>
        <taxon>Pseudomonadales</taxon>
        <taxon>Pseudomonadaceae</taxon>
        <taxon>Pseudomonas</taxon>
    </lineage>
</organism>
<keyword evidence="2" id="KW-0732">Signal</keyword>
<dbReference type="PANTHER" id="PTHR35936">
    <property type="entry name" value="MEMBRANE-BOUND LYTIC MUREIN TRANSGLYCOSYLASE F"/>
    <property type="match status" value="1"/>
</dbReference>
<dbReference type="Proteomes" id="UP000242915">
    <property type="component" value="Unassembled WGS sequence"/>
</dbReference>
<dbReference type="Gene3D" id="3.40.190.10">
    <property type="entry name" value="Periplasmic binding protein-like II"/>
    <property type="match status" value="2"/>
</dbReference>
<reference evidence="4" key="1">
    <citation type="submission" date="2017-06" db="EMBL/GenBank/DDBJ databases">
        <authorList>
            <person name="Varghese N."/>
            <person name="Submissions S."/>
        </authorList>
    </citation>
    <scope>NUCLEOTIDE SEQUENCE [LARGE SCALE GENOMIC DNA]</scope>
    <source>
        <strain evidence="4">CIP 108523</strain>
    </source>
</reference>
<feature type="chain" id="PRO_5012037215" evidence="2">
    <location>
        <begin position="23"/>
        <end position="275"/>
    </location>
</feature>
<dbReference type="EMBL" id="FZOG01000001">
    <property type="protein sequence ID" value="SNR80987.1"/>
    <property type="molecule type" value="Genomic_DNA"/>
</dbReference>
<evidence type="ECO:0000256" key="1">
    <source>
        <dbReference type="ARBA" id="ARBA00010333"/>
    </source>
</evidence>
<sequence length="275" mass="30471">MIRFLRLWLAFIASFCAQVLWAAGADNETLVITGDLWCPVNCAPDGQQPGIFVELVQDIFAERGIEVEYRVTNWARAVHEVRLGKANALLGAGVRDAPDFIFTKTAVGISRNCFYAKPGPGWRYQGVDSLARVTVGAINGYSYGQELNTYFERYRADSARVQMASGDRALAINIDKLRKGRVDTIIENNWVMQAYLARQGQTDALLEVGCRKIDVPIYVAFSPALGASQRYVDIFEQGLERYAATGKVAALYRRYGISPPAIDPDHSSPAPDPQR</sequence>
<evidence type="ECO:0000313" key="3">
    <source>
        <dbReference type="EMBL" id="SNR80987.1"/>
    </source>
</evidence>
<evidence type="ECO:0000313" key="4">
    <source>
        <dbReference type="Proteomes" id="UP000242915"/>
    </source>
</evidence>
<accession>A0A238ZCC1</accession>
<comment type="similarity">
    <text evidence="1">Belongs to the bacterial solute-binding protein 3 family.</text>
</comment>
<dbReference type="AlphaFoldDB" id="A0A238ZCC1"/>
<protein>
    <submittedName>
        <fullName evidence="3">Polar amino acid transport system substrate-binding protein</fullName>
    </submittedName>
</protein>
<name>A0A238ZCC1_9PSED</name>